<accession>A0ABR1CXX2</accession>
<gene>
    <name evidence="2" type="primary">Necator_chrIII.g11025</name>
    <name evidence="2" type="ORF">RB195_010260</name>
</gene>
<keyword evidence="3" id="KW-1185">Reference proteome</keyword>
<evidence type="ECO:0000256" key="1">
    <source>
        <dbReference type="SAM" id="MobiDB-lite"/>
    </source>
</evidence>
<name>A0ABR1CXX2_NECAM</name>
<protein>
    <submittedName>
        <fullName evidence="2">Uncharacterized protein</fullName>
    </submittedName>
</protein>
<dbReference type="EMBL" id="JAVFWL010000003">
    <property type="protein sequence ID" value="KAK6742885.1"/>
    <property type="molecule type" value="Genomic_DNA"/>
</dbReference>
<reference evidence="2 3" key="1">
    <citation type="submission" date="2023-08" db="EMBL/GenBank/DDBJ databases">
        <title>A Necator americanus chromosomal reference genome.</title>
        <authorList>
            <person name="Ilik V."/>
            <person name="Petrzelkova K.J."/>
            <person name="Pardy F."/>
            <person name="Fuh T."/>
            <person name="Niatou-Singa F.S."/>
            <person name="Gouil Q."/>
            <person name="Baker L."/>
            <person name="Ritchie M.E."/>
            <person name="Jex A.R."/>
            <person name="Gazzola D."/>
            <person name="Li H."/>
            <person name="Toshio Fujiwara R."/>
            <person name="Zhan B."/>
            <person name="Aroian R.V."/>
            <person name="Pafco B."/>
            <person name="Schwarz E.M."/>
        </authorList>
    </citation>
    <scope>NUCLEOTIDE SEQUENCE [LARGE SCALE GENOMIC DNA]</scope>
    <source>
        <strain evidence="2 3">Aroian</strain>
        <tissue evidence="2">Whole animal</tissue>
    </source>
</reference>
<evidence type="ECO:0000313" key="3">
    <source>
        <dbReference type="Proteomes" id="UP001303046"/>
    </source>
</evidence>
<organism evidence="2 3">
    <name type="scientific">Necator americanus</name>
    <name type="common">Human hookworm</name>
    <dbReference type="NCBI Taxonomy" id="51031"/>
    <lineage>
        <taxon>Eukaryota</taxon>
        <taxon>Metazoa</taxon>
        <taxon>Ecdysozoa</taxon>
        <taxon>Nematoda</taxon>
        <taxon>Chromadorea</taxon>
        <taxon>Rhabditida</taxon>
        <taxon>Rhabditina</taxon>
        <taxon>Rhabditomorpha</taxon>
        <taxon>Strongyloidea</taxon>
        <taxon>Ancylostomatidae</taxon>
        <taxon>Bunostominae</taxon>
        <taxon>Necator</taxon>
    </lineage>
</organism>
<evidence type="ECO:0000313" key="2">
    <source>
        <dbReference type="EMBL" id="KAK6742885.1"/>
    </source>
</evidence>
<dbReference type="Proteomes" id="UP001303046">
    <property type="component" value="Unassembled WGS sequence"/>
</dbReference>
<sequence>MKMCILLQLQEFETLKTKRCRASKQTRKEEIIWPLYYLQGHCESDAVQDLACFVCVVNFDFQMFLSEQQQNLHRVHNPSSSDTQPKQSYKL</sequence>
<feature type="region of interest" description="Disordered" evidence="1">
    <location>
        <begin position="72"/>
        <end position="91"/>
    </location>
</feature>
<proteinExistence type="predicted"/>
<comment type="caution">
    <text evidence="2">The sequence shown here is derived from an EMBL/GenBank/DDBJ whole genome shotgun (WGS) entry which is preliminary data.</text>
</comment>